<name>A0A8J5R3Y5_ZIZPA</name>
<dbReference type="Proteomes" id="UP000729402">
    <property type="component" value="Unassembled WGS sequence"/>
</dbReference>
<sequence>MNRRSSGSKGAVLGLELRIHAADVFNCSLGSFPLIYLGLPIVESVGVEAASGRGLEVLRIAPCKLHKVGSGGKGKKREK</sequence>
<keyword evidence="2" id="KW-1185">Reference proteome</keyword>
<reference evidence="1" key="1">
    <citation type="journal article" date="2021" name="bioRxiv">
        <title>Whole Genome Assembly and Annotation of Northern Wild Rice, Zizania palustris L., Supports a Whole Genome Duplication in the Zizania Genus.</title>
        <authorList>
            <person name="Haas M."/>
            <person name="Kono T."/>
            <person name="Macchietto M."/>
            <person name="Millas R."/>
            <person name="McGilp L."/>
            <person name="Shao M."/>
            <person name="Duquette J."/>
            <person name="Hirsch C.N."/>
            <person name="Kimball J."/>
        </authorList>
    </citation>
    <scope>NUCLEOTIDE SEQUENCE</scope>
    <source>
        <tissue evidence="1">Fresh leaf tissue</tissue>
    </source>
</reference>
<evidence type="ECO:0000313" key="1">
    <source>
        <dbReference type="EMBL" id="KAG8037943.1"/>
    </source>
</evidence>
<dbReference type="EMBL" id="JAAALK010002057">
    <property type="protein sequence ID" value="KAG8037943.1"/>
    <property type="molecule type" value="Genomic_DNA"/>
</dbReference>
<organism evidence="1 2">
    <name type="scientific">Zizania palustris</name>
    <name type="common">Northern wild rice</name>
    <dbReference type="NCBI Taxonomy" id="103762"/>
    <lineage>
        <taxon>Eukaryota</taxon>
        <taxon>Viridiplantae</taxon>
        <taxon>Streptophyta</taxon>
        <taxon>Embryophyta</taxon>
        <taxon>Tracheophyta</taxon>
        <taxon>Spermatophyta</taxon>
        <taxon>Magnoliopsida</taxon>
        <taxon>Liliopsida</taxon>
        <taxon>Poales</taxon>
        <taxon>Poaceae</taxon>
        <taxon>BOP clade</taxon>
        <taxon>Oryzoideae</taxon>
        <taxon>Oryzeae</taxon>
        <taxon>Zizaniinae</taxon>
        <taxon>Zizania</taxon>
    </lineage>
</organism>
<dbReference type="AlphaFoldDB" id="A0A8J5R3Y5"/>
<evidence type="ECO:0000313" key="2">
    <source>
        <dbReference type="Proteomes" id="UP000729402"/>
    </source>
</evidence>
<reference evidence="1" key="2">
    <citation type="submission" date="2021-02" db="EMBL/GenBank/DDBJ databases">
        <authorList>
            <person name="Kimball J.A."/>
            <person name="Haas M.W."/>
            <person name="Macchietto M."/>
            <person name="Kono T."/>
            <person name="Duquette J."/>
            <person name="Shao M."/>
        </authorList>
    </citation>
    <scope>NUCLEOTIDE SEQUENCE</scope>
    <source>
        <tissue evidence="1">Fresh leaf tissue</tissue>
    </source>
</reference>
<protein>
    <submittedName>
        <fullName evidence="1">Uncharacterized protein</fullName>
    </submittedName>
</protein>
<gene>
    <name evidence="1" type="ORF">GUJ93_ZPchr0024g29069</name>
</gene>
<proteinExistence type="predicted"/>
<comment type="caution">
    <text evidence="1">The sequence shown here is derived from an EMBL/GenBank/DDBJ whole genome shotgun (WGS) entry which is preliminary data.</text>
</comment>
<accession>A0A8J5R3Y5</accession>